<feature type="domain" description="ABC transporter" evidence="4">
    <location>
        <begin position="4"/>
        <end position="232"/>
    </location>
</feature>
<evidence type="ECO:0000256" key="1">
    <source>
        <dbReference type="ARBA" id="ARBA00022448"/>
    </source>
</evidence>
<reference evidence="5 6" key="1">
    <citation type="submission" date="2019-01" db="EMBL/GenBank/DDBJ databases">
        <title>Genome sequence of Bacillus glycinifermentans SRCM103574.</title>
        <authorList>
            <person name="Kong H.-J."/>
            <person name="Jeong S.-Y."/>
            <person name="Jeong D.-Y."/>
        </authorList>
    </citation>
    <scope>NUCLEOTIDE SEQUENCE [LARGE SCALE GENOMIC DNA]</scope>
    <source>
        <strain evidence="5 6">SRCM103574</strain>
    </source>
</reference>
<keyword evidence="2" id="KW-0547">Nucleotide-binding</keyword>
<dbReference type="RefSeq" id="WP_046129071.1">
    <property type="nucleotide sequence ID" value="NZ_CP035232.1"/>
</dbReference>
<sequence>MKIMQVKNLTKKYHNGEGIDQLSFSIHAGEIVALLGPNGAGKTTTIRCITGLYKSDNGDIEINGLRPGDNRVQRMVALIPDQPYLYPSLTVAEHLQFRAKAFNIKENIQEKVQEALKKVNMEGKADRITGQLSRGQKQRAVLAGAIIQDALLYILDEPTVGLDIPSKQWLSQWLINKAKNEGAAALVSTHSLDFVLETAHRVLLIRDGILIKEIDVPENQKDYLAWKQEVIDLLGDWSDD</sequence>
<keyword evidence="3 5" id="KW-0067">ATP-binding</keyword>
<dbReference type="InterPro" id="IPR027417">
    <property type="entry name" value="P-loop_NTPase"/>
</dbReference>
<evidence type="ECO:0000259" key="4">
    <source>
        <dbReference type="PROSITE" id="PS50893"/>
    </source>
</evidence>
<dbReference type="InterPro" id="IPR003593">
    <property type="entry name" value="AAA+_ATPase"/>
</dbReference>
<dbReference type="PANTHER" id="PTHR42939">
    <property type="entry name" value="ABC TRANSPORTER ATP-BINDING PROTEIN ALBC-RELATED"/>
    <property type="match status" value="1"/>
</dbReference>
<dbReference type="InterPro" id="IPR051782">
    <property type="entry name" value="ABC_Transporter_VariousFunc"/>
</dbReference>
<evidence type="ECO:0000313" key="6">
    <source>
        <dbReference type="Proteomes" id="UP000288675"/>
    </source>
</evidence>
<evidence type="ECO:0000256" key="2">
    <source>
        <dbReference type="ARBA" id="ARBA00022741"/>
    </source>
</evidence>
<dbReference type="GO" id="GO:0005524">
    <property type="term" value="F:ATP binding"/>
    <property type="evidence" value="ECO:0007669"/>
    <property type="project" value="UniProtKB-KW"/>
</dbReference>
<dbReference type="KEGG" id="bgy:BGLY_0265"/>
<name>A0AAJ4D0X1_9BACI</name>
<evidence type="ECO:0000256" key="3">
    <source>
        <dbReference type="ARBA" id="ARBA00022840"/>
    </source>
</evidence>
<gene>
    <name evidence="5" type="ORF">EQZ20_01490</name>
</gene>
<accession>A0AAJ4D0X1</accession>
<protein>
    <submittedName>
        <fullName evidence="5">ABC transporter ATP-binding protein</fullName>
    </submittedName>
</protein>
<dbReference type="InterPro" id="IPR003439">
    <property type="entry name" value="ABC_transporter-like_ATP-bd"/>
</dbReference>
<dbReference type="GeneID" id="82851346"/>
<dbReference type="PANTHER" id="PTHR42939:SF1">
    <property type="entry name" value="ABC TRANSPORTER ATP-BINDING PROTEIN ALBC-RELATED"/>
    <property type="match status" value="1"/>
</dbReference>
<dbReference type="EMBL" id="CP035232">
    <property type="protein sequence ID" value="QAT63748.1"/>
    <property type="molecule type" value="Genomic_DNA"/>
</dbReference>
<dbReference type="Proteomes" id="UP000288675">
    <property type="component" value="Chromosome"/>
</dbReference>
<dbReference type="GO" id="GO:0016887">
    <property type="term" value="F:ATP hydrolysis activity"/>
    <property type="evidence" value="ECO:0007669"/>
    <property type="project" value="InterPro"/>
</dbReference>
<dbReference type="CDD" id="cd03230">
    <property type="entry name" value="ABC_DR_subfamily_A"/>
    <property type="match status" value="1"/>
</dbReference>
<dbReference type="SUPFAM" id="SSF52540">
    <property type="entry name" value="P-loop containing nucleoside triphosphate hydrolases"/>
    <property type="match status" value="1"/>
</dbReference>
<proteinExistence type="predicted"/>
<dbReference type="PROSITE" id="PS50893">
    <property type="entry name" value="ABC_TRANSPORTER_2"/>
    <property type="match status" value="1"/>
</dbReference>
<organism evidence="5 6">
    <name type="scientific">Bacillus glycinifermentans</name>
    <dbReference type="NCBI Taxonomy" id="1664069"/>
    <lineage>
        <taxon>Bacteria</taxon>
        <taxon>Bacillati</taxon>
        <taxon>Bacillota</taxon>
        <taxon>Bacilli</taxon>
        <taxon>Bacillales</taxon>
        <taxon>Bacillaceae</taxon>
        <taxon>Bacillus</taxon>
    </lineage>
</organism>
<keyword evidence="1" id="KW-0813">Transport</keyword>
<dbReference type="SMART" id="SM00382">
    <property type="entry name" value="AAA"/>
    <property type="match status" value="1"/>
</dbReference>
<evidence type="ECO:0000313" key="5">
    <source>
        <dbReference type="EMBL" id="QAT63748.1"/>
    </source>
</evidence>
<dbReference type="AlphaFoldDB" id="A0AAJ4D0X1"/>
<dbReference type="Pfam" id="PF00005">
    <property type="entry name" value="ABC_tran"/>
    <property type="match status" value="1"/>
</dbReference>
<dbReference type="Gene3D" id="3.40.50.300">
    <property type="entry name" value="P-loop containing nucleotide triphosphate hydrolases"/>
    <property type="match status" value="1"/>
</dbReference>